<dbReference type="RefSeq" id="WP_168149045.1">
    <property type="nucleotide sequence ID" value="NZ_JAAVXB010000009.1"/>
</dbReference>
<dbReference type="NCBIfam" id="TIGR03803">
    <property type="entry name" value="Gloeo_Verruco"/>
    <property type="match status" value="7"/>
</dbReference>
<gene>
    <name evidence="1" type="ORF">G7Y82_15510</name>
</gene>
<dbReference type="SUPFAM" id="SSF63829">
    <property type="entry name" value="Calcium-dependent phosphotriesterase"/>
    <property type="match status" value="1"/>
</dbReference>
<accession>A0A969WCS9</accession>
<evidence type="ECO:0000313" key="2">
    <source>
        <dbReference type="Proteomes" id="UP000653472"/>
    </source>
</evidence>
<protein>
    <recommendedName>
        <fullName evidence="3">Beta-propeller repeat-containing protein</fullName>
    </recommendedName>
</protein>
<dbReference type="EMBL" id="JAAVXB010000009">
    <property type="protein sequence ID" value="NKF23725.1"/>
    <property type="molecule type" value="Genomic_DNA"/>
</dbReference>
<reference evidence="1" key="1">
    <citation type="submission" date="2020-03" db="EMBL/GenBank/DDBJ databases">
        <title>Solimonas marina sp. nov., isolated from deep seawater of the Pacific Ocean.</title>
        <authorList>
            <person name="Liu X."/>
            <person name="Lai Q."/>
            <person name="Sun F."/>
            <person name="Gai Y."/>
            <person name="Li G."/>
            <person name="Shao Z."/>
        </authorList>
    </citation>
    <scope>NUCLEOTIDE SEQUENCE</scope>
    <source>
        <strain evidence="1">C16B3</strain>
    </source>
</reference>
<organism evidence="1 2">
    <name type="scientific">Solimonas marina</name>
    <dbReference type="NCBI Taxonomy" id="2714601"/>
    <lineage>
        <taxon>Bacteria</taxon>
        <taxon>Pseudomonadati</taxon>
        <taxon>Pseudomonadota</taxon>
        <taxon>Gammaproteobacteria</taxon>
        <taxon>Nevskiales</taxon>
        <taxon>Nevskiaceae</taxon>
        <taxon>Solimonas</taxon>
    </lineage>
</organism>
<sequence>MADVYGVGGTITGLLAGQSIILRDNGGDDLSLAGTGADQHFVFSSRLASGSDFDVTVEQQAEDQVCTVINGSGTVPDGDIDEVAVRCYRYRQLYSFKGQPDGDTPSGRLALDSHGNLLGTTAYGGAASGGTIFKIAPQGAESIAYSFGADAAGGLYPKGLVTGRDGVLYGTTQQDEDPNTNGTVFSFDPDAQMLRDLWEFSSSDNDGAFPSPDLTEDAEGVLYGTTYAGGSSGKGVVYRLVPQGGQRVEQVLHSFSGADGDGQNPVGGLVLDLAGNLYGVTQNGGAGQQGMIFKIEADGTLIDVHDFGADGDGGQPLAGLVAGADGKLYGTTLRGGQFDDGTVYRFDPQRNTEDVVLSFDPATVGSAPYGGLLVDEAGNLFGTASNDSGANQRGAVFMIEATTNNVYVLYRFDDELPAAHNPRATLIMDADGNIYGTTQSGGTNNVGTVFTLSAHG</sequence>
<dbReference type="InterPro" id="IPR022519">
    <property type="entry name" value="Gloeo/Verruco_rpt"/>
</dbReference>
<comment type="caution">
    <text evidence="1">The sequence shown here is derived from an EMBL/GenBank/DDBJ whole genome shotgun (WGS) entry which is preliminary data.</text>
</comment>
<dbReference type="Proteomes" id="UP000653472">
    <property type="component" value="Unassembled WGS sequence"/>
</dbReference>
<evidence type="ECO:0008006" key="3">
    <source>
        <dbReference type="Google" id="ProtNLM"/>
    </source>
</evidence>
<dbReference type="Gene3D" id="2.120.10.30">
    <property type="entry name" value="TolB, C-terminal domain"/>
    <property type="match status" value="2"/>
</dbReference>
<proteinExistence type="predicted"/>
<evidence type="ECO:0000313" key="1">
    <source>
        <dbReference type="EMBL" id="NKF23725.1"/>
    </source>
</evidence>
<dbReference type="InterPro" id="IPR011042">
    <property type="entry name" value="6-blade_b-propeller_TolB-like"/>
</dbReference>
<keyword evidence="2" id="KW-1185">Reference proteome</keyword>
<dbReference type="AlphaFoldDB" id="A0A969WCS9"/>
<name>A0A969WCS9_9GAMM</name>